<comment type="subcellular location">
    <subcellularLocation>
        <location evidence="1">Cytoplasm</location>
        <location evidence="1">Cytoskeleton</location>
        <location evidence="1">Cilium basal body</location>
    </subcellularLocation>
</comment>
<keyword evidence="9" id="KW-1185">Reference proteome</keyword>
<dbReference type="EMBL" id="CAJPIZ010024750">
    <property type="protein sequence ID" value="CAG2118565.1"/>
    <property type="molecule type" value="Genomic_DNA"/>
</dbReference>
<dbReference type="PANTHER" id="PTHR12968">
    <property type="entry name" value="B9 DOMAIN-CONTAINING"/>
    <property type="match status" value="1"/>
</dbReference>
<evidence type="ECO:0000256" key="4">
    <source>
        <dbReference type="ARBA" id="ARBA00023212"/>
    </source>
</evidence>
<comment type="similarity">
    <text evidence="6">Belongs to the B9D family.</text>
</comment>
<organism evidence="8">
    <name type="scientific">Medioppia subpectinata</name>
    <dbReference type="NCBI Taxonomy" id="1979941"/>
    <lineage>
        <taxon>Eukaryota</taxon>
        <taxon>Metazoa</taxon>
        <taxon>Ecdysozoa</taxon>
        <taxon>Arthropoda</taxon>
        <taxon>Chelicerata</taxon>
        <taxon>Arachnida</taxon>
        <taxon>Acari</taxon>
        <taxon>Acariformes</taxon>
        <taxon>Sarcoptiformes</taxon>
        <taxon>Oribatida</taxon>
        <taxon>Brachypylina</taxon>
        <taxon>Oppioidea</taxon>
        <taxon>Oppiidae</taxon>
        <taxon>Medioppia</taxon>
    </lineage>
</organism>
<dbReference type="GO" id="GO:0060271">
    <property type="term" value="P:cilium assembly"/>
    <property type="evidence" value="ECO:0007669"/>
    <property type="project" value="TreeGrafter"/>
</dbReference>
<dbReference type="OrthoDB" id="431939at2759"/>
<keyword evidence="2" id="KW-0963">Cytoplasm</keyword>
<dbReference type="GO" id="GO:0036038">
    <property type="term" value="C:MKS complex"/>
    <property type="evidence" value="ECO:0007669"/>
    <property type="project" value="TreeGrafter"/>
</dbReference>
<dbReference type="EMBL" id="OC879325">
    <property type="protein sequence ID" value="CAD7641125.1"/>
    <property type="molecule type" value="Genomic_DNA"/>
</dbReference>
<accession>A0A7R9LIN2</accession>
<evidence type="ECO:0000313" key="8">
    <source>
        <dbReference type="EMBL" id="CAD7641125.1"/>
    </source>
</evidence>
<reference evidence="8" key="1">
    <citation type="submission" date="2020-11" db="EMBL/GenBank/DDBJ databases">
        <authorList>
            <person name="Tran Van P."/>
        </authorList>
    </citation>
    <scope>NUCLEOTIDE SEQUENCE</scope>
</reference>
<protein>
    <recommendedName>
        <fullName evidence="7">B9 domain-containing protein 1</fullName>
    </recommendedName>
</protein>
<evidence type="ECO:0000313" key="9">
    <source>
        <dbReference type="Proteomes" id="UP000759131"/>
    </source>
</evidence>
<dbReference type="PROSITE" id="PS51381">
    <property type="entry name" value="C2_B9"/>
    <property type="match status" value="1"/>
</dbReference>
<gene>
    <name evidence="8" type="ORF">OSB1V03_LOCUS18516</name>
</gene>
<proteinExistence type="inferred from homology"/>
<dbReference type="Proteomes" id="UP000759131">
    <property type="component" value="Unassembled WGS sequence"/>
</dbReference>
<evidence type="ECO:0000256" key="2">
    <source>
        <dbReference type="ARBA" id="ARBA00022490"/>
    </source>
</evidence>
<name>A0A7R9LIN2_9ACAR</name>
<keyword evidence="5" id="KW-0966">Cell projection</keyword>
<evidence type="ECO:0000256" key="5">
    <source>
        <dbReference type="ARBA" id="ARBA00023273"/>
    </source>
</evidence>
<evidence type="ECO:0000256" key="3">
    <source>
        <dbReference type="ARBA" id="ARBA00022794"/>
    </source>
</evidence>
<dbReference type="PANTHER" id="PTHR12968:SF1">
    <property type="entry name" value="B9 DOMAIN-CONTAINING PROTEIN 1"/>
    <property type="match status" value="1"/>
</dbReference>
<evidence type="ECO:0000256" key="6">
    <source>
        <dbReference type="ARBA" id="ARBA00038411"/>
    </source>
</evidence>
<dbReference type="InterPro" id="IPR010796">
    <property type="entry name" value="C2_B9-type_dom"/>
</dbReference>
<dbReference type="Pfam" id="PF07162">
    <property type="entry name" value="B9-C2"/>
    <property type="match status" value="1"/>
</dbReference>
<keyword evidence="4" id="KW-0206">Cytoskeleton</keyword>
<evidence type="ECO:0000256" key="1">
    <source>
        <dbReference type="ARBA" id="ARBA00004120"/>
    </source>
</evidence>
<sequence length="187" mass="21035">MSEQVVSGSVFCVSASGQIESAQFMGFDNIYCKYCYKYGNDWSVASGLEDGVSQITRISDDNQLFVWNFPLDIAFKSSNPFGWPQLVLSVYGFDFFGNDVVRGYGSVHIPPVPGTHRKRVPMFAPQSSSLVHRWTSWFSGRKPEFIDPKVVAQSEGREVIRVSSNGYVTVVFNVVLKDFHKYGFTVQ</sequence>
<keyword evidence="3" id="KW-0970">Cilium biogenesis/degradation</keyword>
<dbReference type="AlphaFoldDB" id="A0A7R9LIN2"/>
<evidence type="ECO:0000256" key="7">
    <source>
        <dbReference type="ARBA" id="ARBA00039274"/>
    </source>
</evidence>